<organism evidence="2 3">
    <name type="scientific">Pelagibacterium lacus</name>
    <dbReference type="NCBI Taxonomy" id="2282655"/>
    <lineage>
        <taxon>Bacteria</taxon>
        <taxon>Pseudomonadati</taxon>
        <taxon>Pseudomonadota</taxon>
        <taxon>Alphaproteobacteria</taxon>
        <taxon>Hyphomicrobiales</taxon>
        <taxon>Devosiaceae</taxon>
        <taxon>Pelagibacterium</taxon>
    </lineage>
</organism>
<gene>
    <name evidence="2" type="ORF">DVH29_14120</name>
</gene>
<protein>
    <submittedName>
        <fullName evidence="2">Uncharacterized protein</fullName>
    </submittedName>
</protein>
<keyword evidence="3" id="KW-1185">Reference proteome</keyword>
<evidence type="ECO:0000313" key="2">
    <source>
        <dbReference type="EMBL" id="RDE07936.1"/>
    </source>
</evidence>
<sequence length="135" mass="15076">MRRHGLKSCGCVVAPILYGLSLLIPVAASAAQCIEQVEILNIPEEIERYGGVDDFESNVLQWRSESVVALEDMDNGNNQRAMSCNTSDRKTCGEEEAIDDVAEDYDTAYAKRYHRNAIEFYDQILDALECYADAS</sequence>
<accession>A0A369VZW6</accession>
<evidence type="ECO:0000313" key="3">
    <source>
        <dbReference type="Proteomes" id="UP000253759"/>
    </source>
</evidence>
<feature type="signal peptide" evidence="1">
    <location>
        <begin position="1"/>
        <end position="30"/>
    </location>
</feature>
<dbReference type="RefSeq" id="WP_147276105.1">
    <property type="nucleotide sequence ID" value="NZ_QQNH01000028.1"/>
</dbReference>
<evidence type="ECO:0000256" key="1">
    <source>
        <dbReference type="SAM" id="SignalP"/>
    </source>
</evidence>
<name>A0A369VZW6_9HYPH</name>
<feature type="chain" id="PRO_5016909728" evidence="1">
    <location>
        <begin position="31"/>
        <end position="135"/>
    </location>
</feature>
<dbReference type="EMBL" id="QQNH01000028">
    <property type="protein sequence ID" value="RDE07936.1"/>
    <property type="molecule type" value="Genomic_DNA"/>
</dbReference>
<dbReference type="Proteomes" id="UP000253759">
    <property type="component" value="Unassembled WGS sequence"/>
</dbReference>
<keyword evidence="1" id="KW-0732">Signal</keyword>
<reference evidence="3" key="1">
    <citation type="submission" date="2018-07" db="EMBL/GenBank/DDBJ databases">
        <authorList>
            <person name="Liu B.-T."/>
            <person name="Du Z."/>
        </authorList>
    </citation>
    <scope>NUCLEOTIDE SEQUENCE [LARGE SCALE GENOMIC DNA]</scope>
    <source>
        <strain evidence="3">XYN52</strain>
    </source>
</reference>
<comment type="caution">
    <text evidence="2">The sequence shown here is derived from an EMBL/GenBank/DDBJ whole genome shotgun (WGS) entry which is preliminary data.</text>
</comment>
<dbReference type="AlphaFoldDB" id="A0A369VZW6"/>
<proteinExistence type="predicted"/>